<organism evidence="2 3">
    <name type="scientific">Muiribacterium halophilum</name>
    <dbReference type="NCBI Taxonomy" id="2053465"/>
    <lineage>
        <taxon>Bacteria</taxon>
        <taxon>Candidatus Muiribacteriota</taxon>
        <taxon>Candidatus Muiribacteriia</taxon>
        <taxon>Candidatus Muiribacteriales</taxon>
        <taxon>Candidatus Muiribacteriaceae</taxon>
        <taxon>Candidatus Muiribacterium</taxon>
    </lineage>
</organism>
<evidence type="ECO:0000313" key="2">
    <source>
        <dbReference type="EMBL" id="PLX18737.1"/>
    </source>
</evidence>
<reference evidence="2 3" key="1">
    <citation type="submission" date="2017-11" db="EMBL/GenBank/DDBJ databases">
        <title>Genome-resolved metagenomics identifies genetic mobility, metabolic interactions, and unexpected diversity in perchlorate-reducing communities.</title>
        <authorList>
            <person name="Barnum T.P."/>
            <person name="Figueroa I.A."/>
            <person name="Carlstrom C.I."/>
            <person name="Lucas L.N."/>
            <person name="Engelbrektson A.L."/>
            <person name="Coates J.D."/>
        </authorList>
    </citation>
    <scope>NUCLEOTIDE SEQUENCE [LARGE SCALE GENOMIC DNA]</scope>
    <source>
        <strain evidence="2">BM706</strain>
    </source>
</reference>
<dbReference type="Proteomes" id="UP000234857">
    <property type="component" value="Unassembled WGS sequence"/>
</dbReference>
<feature type="domain" description="Phosphodiester glycosidase" evidence="1">
    <location>
        <begin position="268"/>
        <end position="433"/>
    </location>
</feature>
<gene>
    <name evidence="2" type="ORF">C0601_03955</name>
</gene>
<comment type="caution">
    <text evidence="2">The sequence shown here is derived from an EMBL/GenBank/DDBJ whole genome shotgun (WGS) entry which is preliminary data.</text>
</comment>
<dbReference type="AlphaFoldDB" id="A0A2N5ZJ58"/>
<dbReference type="EMBL" id="PKTG01000053">
    <property type="protein sequence ID" value="PLX18737.1"/>
    <property type="molecule type" value="Genomic_DNA"/>
</dbReference>
<dbReference type="InterPro" id="IPR018711">
    <property type="entry name" value="NAGPA"/>
</dbReference>
<protein>
    <recommendedName>
        <fullName evidence="1">Phosphodiester glycosidase domain-containing protein</fullName>
    </recommendedName>
</protein>
<dbReference type="PANTHER" id="PTHR40446">
    <property type="entry name" value="N-ACETYLGLUCOSAMINE-1-PHOSPHODIESTER ALPHA-N-ACETYLGLUCOSAMINIDASE"/>
    <property type="match status" value="1"/>
</dbReference>
<evidence type="ECO:0000313" key="3">
    <source>
        <dbReference type="Proteomes" id="UP000234857"/>
    </source>
</evidence>
<evidence type="ECO:0000259" key="1">
    <source>
        <dbReference type="Pfam" id="PF09992"/>
    </source>
</evidence>
<sequence>MKLAEKIKKLFSKDIKIYKENIPIITNIKEKNEKITSVFQNKRIIEDIPFIKKEVHIKTSFEEKVSYMTEVQIIDKKTNFDRKISFFKRKFPTLILLFISLSVFAVKIPKEIAFEKKTFSTKSGKQVAYVARISPDQDISLRVALADFQIFKRLPLSKLAKKYNAIAAINGAFFSWNGQPLGTIIINHKIVSLPVYKRSVFCITDNSKWFITTPEIDPYFIYKKKKYKIDGINQKKFEDSLIIYTPEFGRRTNTDSIGLEIAMIKDRVIELSTRNSYIPPDGYVISIHDDDLLDEFSDMRFMDKVEFQISLEEKMKDVRYAIGGGPRLVKDSEIDVRDVQEKFKPNLVIQKAPRTGIGIDKNGNIIMAVVDGRQKGYSIGLSLKEFARFMHSLGCIDAMNLDGGGSTTMVIDDSLINRPSDGQERELNGAIIIEKRAD</sequence>
<accession>A0A2N5ZJ58</accession>
<name>A0A2N5ZJ58_MUIH1</name>
<dbReference type="Pfam" id="PF09992">
    <property type="entry name" value="NAGPA"/>
    <property type="match status" value="1"/>
</dbReference>
<proteinExistence type="predicted"/>
<dbReference type="PANTHER" id="PTHR40446:SF2">
    <property type="entry name" value="N-ACETYLGLUCOSAMINE-1-PHOSPHODIESTER ALPHA-N-ACETYLGLUCOSAMINIDASE"/>
    <property type="match status" value="1"/>
</dbReference>